<feature type="compositionally biased region" description="Polar residues" evidence="1">
    <location>
        <begin position="517"/>
        <end position="556"/>
    </location>
</feature>
<evidence type="ECO:0000256" key="1">
    <source>
        <dbReference type="SAM" id="MobiDB-lite"/>
    </source>
</evidence>
<organism evidence="3 4">
    <name type="scientific">Puccinia graminis f. sp. tritici</name>
    <dbReference type="NCBI Taxonomy" id="56615"/>
    <lineage>
        <taxon>Eukaryota</taxon>
        <taxon>Fungi</taxon>
        <taxon>Dikarya</taxon>
        <taxon>Basidiomycota</taxon>
        <taxon>Pucciniomycotina</taxon>
        <taxon>Pucciniomycetes</taxon>
        <taxon>Pucciniales</taxon>
        <taxon>Pucciniaceae</taxon>
        <taxon>Puccinia</taxon>
    </lineage>
</organism>
<dbReference type="PANTHER" id="PTHR39639:SF1">
    <property type="entry name" value="DUF262 DOMAIN-CONTAINING PROTEIN"/>
    <property type="match status" value="1"/>
</dbReference>
<dbReference type="InterPro" id="IPR004919">
    <property type="entry name" value="GmrSD_N"/>
</dbReference>
<dbReference type="EMBL" id="VDEP01000305">
    <property type="protein sequence ID" value="KAA1109333.1"/>
    <property type="molecule type" value="Genomic_DNA"/>
</dbReference>
<feature type="domain" description="GmrSD restriction endonucleases N-terminal" evidence="2">
    <location>
        <begin position="93"/>
        <end position="203"/>
    </location>
</feature>
<accession>A0A5B0Q8G7</accession>
<feature type="compositionally biased region" description="Polar residues" evidence="1">
    <location>
        <begin position="492"/>
        <end position="502"/>
    </location>
</feature>
<gene>
    <name evidence="3" type="ORF">PGTUg99_029216</name>
</gene>
<name>A0A5B0Q8G7_PUCGR</name>
<reference evidence="3 4" key="1">
    <citation type="submission" date="2019-05" db="EMBL/GenBank/DDBJ databases">
        <title>Emergence of the Ug99 lineage of the wheat stem rust pathogen through somatic hybridization.</title>
        <authorList>
            <person name="Li F."/>
            <person name="Upadhyaya N.M."/>
            <person name="Sperschneider J."/>
            <person name="Matny O."/>
            <person name="Nguyen-Phuc H."/>
            <person name="Mago R."/>
            <person name="Raley C."/>
            <person name="Miller M.E."/>
            <person name="Silverstein K.A.T."/>
            <person name="Henningsen E."/>
            <person name="Hirsch C.D."/>
            <person name="Visser B."/>
            <person name="Pretorius Z.A."/>
            <person name="Steffenson B.J."/>
            <person name="Schwessinger B."/>
            <person name="Dodds P.N."/>
            <person name="Figueroa M."/>
        </authorList>
    </citation>
    <scope>NUCLEOTIDE SEQUENCE [LARGE SCALE GENOMIC DNA]</scope>
    <source>
        <strain evidence="3 4">Ug99</strain>
    </source>
</reference>
<dbReference type="Pfam" id="PF03235">
    <property type="entry name" value="GmrSD_N"/>
    <property type="match status" value="1"/>
</dbReference>
<feature type="region of interest" description="Disordered" evidence="1">
    <location>
        <begin position="449"/>
        <end position="561"/>
    </location>
</feature>
<sequence>MRVPDRPLLNFLPDGSLPSSRSFCTRLGLTLVLLLTIPGRIMPIGYVTDSDNDTDQLDGGASEPDCDDKIIPGALQSANCRVWSTRELYERMNNNTIDIAPPYQRDVVWTKPSQSALIDSILKNKWVPTLLFSERPASVDRHGKKRKARWVCMDGKQRLTSIKLFLDGIIPWYIKPKQPLFFKQSDPPQPSRKLLTEEQQEIFLSRGLTAAMYNQLNELQERDIFRLVQEGKPLTAGEKMHASSGPWGVYVNELTERYMVRNDDHPNGWCGRIANLTRGSDFKTMAQIVIMIRDRIYNSPDPPRFLTTVKVQKELDILSQAEVPEKLKDEIERVLDYFMDLSTLAPPMTPYTIVLGTPDALFYPIQKGKKTMIAPVEMVWIPYLIAVHAKELTRGKVLEMVELYKIDVRKKYPNEVKSNAPLTAWTANWIENFDLTRLQGKYQGWFVPRPTPQPVFQDETKPEGSGLRDMARRNLSIQTAAKRDAPTPDPTLASSPCTSTASLPKRPRRSIPGSAGQGATKSPTIPFQPNRNSLPKDSTPSMRPVAQTRSNTNSSAGIPPTSDALKARALAQRAQAVVAWSPNLMGNGQQSTASSLPSQTIAYHATDSGTVRPGALPQNGSRLVPNYPSRPSNFSLPNKPMLPNMSVIPQQQTNGNTHVLQSASTTHPNIPNWL</sequence>
<evidence type="ECO:0000313" key="3">
    <source>
        <dbReference type="EMBL" id="KAA1109333.1"/>
    </source>
</evidence>
<protein>
    <recommendedName>
        <fullName evidence="2">GmrSD restriction endonucleases N-terminal domain-containing protein</fullName>
    </recommendedName>
</protein>
<evidence type="ECO:0000313" key="4">
    <source>
        <dbReference type="Proteomes" id="UP000325313"/>
    </source>
</evidence>
<dbReference type="AlphaFoldDB" id="A0A5B0Q8G7"/>
<proteinExistence type="predicted"/>
<dbReference type="Proteomes" id="UP000325313">
    <property type="component" value="Unassembled WGS sequence"/>
</dbReference>
<evidence type="ECO:0000259" key="2">
    <source>
        <dbReference type="Pfam" id="PF03235"/>
    </source>
</evidence>
<dbReference type="PANTHER" id="PTHR39639">
    <property type="entry name" value="CHROMOSOME 16, WHOLE GENOME SHOTGUN SEQUENCE"/>
    <property type="match status" value="1"/>
</dbReference>
<comment type="caution">
    <text evidence="3">The sequence shown here is derived from an EMBL/GenBank/DDBJ whole genome shotgun (WGS) entry which is preliminary data.</text>
</comment>